<comment type="caution">
    <text evidence="13">The sequence shown here is derived from an EMBL/GenBank/DDBJ whole genome shotgun (WGS) entry which is preliminary data.</text>
</comment>
<dbReference type="PROSITE" id="PS00420">
    <property type="entry name" value="SRCR_1"/>
    <property type="match status" value="1"/>
</dbReference>
<dbReference type="GO" id="GO:0016020">
    <property type="term" value="C:membrane"/>
    <property type="evidence" value="ECO:0007669"/>
    <property type="project" value="InterPro"/>
</dbReference>
<dbReference type="SMART" id="SM00202">
    <property type="entry name" value="SR"/>
    <property type="match status" value="1"/>
</dbReference>
<evidence type="ECO:0000313" key="14">
    <source>
        <dbReference type="Proteomes" id="UP001046870"/>
    </source>
</evidence>
<keyword evidence="2" id="KW-0677">Repeat</keyword>
<dbReference type="SUPFAM" id="SSF56487">
    <property type="entry name" value="SRCR-like"/>
    <property type="match status" value="1"/>
</dbReference>
<accession>A0A9D3Q0E8</accession>
<dbReference type="AlphaFoldDB" id="A0A9D3Q0E8"/>
<evidence type="ECO:0000256" key="6">
    <source>
        <dbReference type="ARBA" id="ARBA00058074"/>
    </source>
</evidence>
<feature type="chain" id="PRO_5039708782" description="Soluble scavenger receptor cysteine-rich domain-containing protein SSC5D" evidence="11">
    <location>
        <begin position="20"/>
        <end position="181"/>
    </location>
</feature>
<dbReference type="PANTHER" id="PTHR48071">
    <property type="entry name" value="SRCR DOMAIN-CONTAINING PROTEIN"/>
    <property type="match status" value="1"/>
</dbReference>
<keyword evidence="4" id="KW-0675">Receptor</keyword>
<protein>
    <recommendedName>
        <fullName evidence="8">Soluble scavenger receptor cysteine-rich domain-containing protein SSC5D</fullName>
    </recommendedName>
</protein>
<evidence type="ECO:0000256" key="1">
    <source>
        <dbReference type="ARBA" id="ARBA00022729"/>
    </source>
</evidence>
<keyword evidence="10" id="KW-0472">Membrane</keyword>
<evidence type="ECO:0000313" key="13">
    <source>
        <dbReference type="EMBL" id="KAG7471865.1"/>
    </source>
</evidence>
<feature type="disulfide bond" evidence="9">
    <location>
        <begin position="48"/>
        <end position="112"/>
    </location>
</feature>
<evidence type="ECO:0000256" key="10">
    <source>
        <dbReference type="SAM" id="Phobius"/>
    </source>
</evidence>
<feature type="disulfide bond" evidence="9">
    <location>
        <begin position="92"/>
        <end position="102"/>
    </location>
</feature>
<keyword evidence="10" id="KW-1133">Transmembrane helix</keyword>
<comment type="function">
    <text evidence="6">Binds to extracellular matrix proteins. Binds to pathogen-associated molecular patterns (PAMPs) present on the cell walls of Gram-positive and Gram-negative bacteria and fungi, behaving as a pattern recognition receptor (PRR). Induces bacterial and fungal aggregation and subsequent inhibition of PAMP-induced cytokine release. Does not possess intrinsic bactericidal activity. May play a role in the innate defense and homeostasis of certain epithelial surfaces.</text>
</comment>
<feature type="disulfide bond" evidence="9">
    <location>
        <begin position="61"/>
        <end position="122"/>
    </location>
</feature>
<evidence type="ECO:0000256" key="7">
    <source>
        <dbReference type="ARBA" id="ARBA00064153"/>
    </source>
</evidence>
<organism evidence="13 14">
    <name type="scientific">Megalops atlanticus</name>
    <name type="common">Tarpon</name>
    <name type="synonym">Clupea gigantea</name>
    <dbReference type="NCBI Taxonomy" id="7932"/>
    <lineage>
        <taxon>Eukaryota</taxon>
        <taxon>Metazoa</taxon>
        <taxon>Chordata</taxon>
        <taxon>Craniata</taxon>
        <taxon>Vertebrata</taxon>
        <taxon>Euteleostomi</taxon>
        <taxon>Actinopterygii</taxon>
        <taxon>Neopterygii</taxon>
        <taxon>Teleostei</taxon>
        <taxon>Elopiformes</taxon>
        <taxon>Megalopidae</taxon>
        <taxon>Megalops</taxon>
    </lineage>
</organism>
<reference evidence="13" key="1">
    <citation type="submission" date="2021-01" db="EMBL/GenBank/DDBJ databases">
        <authorList>
            <person name="Zahm M."/>
            <person name="Roques C."/>
            <person name="Cabau C."/>
            <person name="Klopp C."/>
            <person name="Donnadieu C."/>
            <person name="Jouanno E."/>
            <person name="Lampietro C."/>
            <person name="Louis A."/>
            <person name="Herpin A."/>
            <person name="Echchiki A."/>
            <person name="Berthelot C."/>
            <person name="Parey E."/>
            <person name="Roest-Crollius H."/>
            <person name="Braasch I."/>
            <person name="Postlethwait J."/>
            <person name="Bobe J."/>
            <person name="Montfort J."/>
            <person name="Bouchez O."/>
            <person name="Begum T."/>
            <person name="Mejri S."/>
            <person name="Adams A."/>
            <person name="Chen W.-J."/>
            <person name="Guiguen Y."/>
        </authorList>
    </citation>
    <scope>NUCLEOTIDE SEQUENCE</scope>
    <source>
        <strain evidence="13">YG-15Mar2019-1</strain>
        <tissue evidence="13">Brain</tissue>
    </source>
</reference>
<dbReference type="OrthoDB" id="536948at2759"/>
<dbReference type="EMBL" id="JAFDVH010000008">
    <property type="protein sequence ID" value="KAG7471865.1"/>
    <property type="molecule type" value="Genomic_DNA"/>
</dbReference>
<dbReference type="InterPro" id="IPR001190">
    <property type="entry name" value="SRCR"/>
</dbReference>
<evidence type="ECO:0000256" key="9">
    <source>
        <dbReference type="PROSITE-ProRule" id="PRU00196"/>
    </source>
</evidence>
<keyword evidence="3 9" id="KW-1015">Disulfide bond</keyword>
<evidence type="ECO:0000259" key="12">
    <source>
        <dbReference type="PROSITE" id="PS50287"/>
    </source>
</evidence>
<keyword evidence="14" id="KW-1185">Reference proteome</keyword>
<gene>
    <name evidence="13" type="ORF">MATL_G00102530</name>
</gene>
<dbReference type="PROSITE" id="PS50287">
    <property type="entry name" value="SRCR_2"/>
    <property type="match status" value="1"/>
</dbReference>
<feature type="transmembrane region" description="Helical" evidence="10">
    <location>
        <begin position="132"/>
        <end position="155"/>
    </location>
</feature>
<feature type="domain" description="SRCR" evidence="12">
    <location>
        <begin position="23"/>
        <end position="123"/>
    </location>
</feature>
<keyword evidence="5" id="KW-0325">Glycoprotein</keyword>
<dbReference type="Proteomes" id="UP001046870">
    <property type="component" value="Chromosome 8"/>
</dbReference>
<name>A0A9D3Q0E8_MEGAT</name>
<proteinExistence type="predicted"/>
<dbReference type="Pfam" id="PF00530">
    <property type="entry name" value="SRCR"/>
    <property type="match status" value="1"/>
</dbReference>
<keyword evidence="10" id="KW-0812">Transmembrane</keyword>
<dbReference type="InterPro" id="IPR036772">
    <property type="entry name" value="SRCR-like_dom_sf"/>
</dbReference>
<dbReference type="PANTHER" id="PTHR48071:SF18">
    <property type="entry name" value="DELETED IN MALIGNANT BRAIN TUMORS 1 PROTEIN-RELATED"/>
    <property type="match status" value="1"/>
</dbReference>
<comment type="subunit">
    <text evidence="7">Interacts with LGALS1 and laminin.</text>
</comment>
<evidence type="ECO:0000256" key="8">
    <source>
        <dbReference type="ARBA" id="ARBA00069168"/>
    </source>
</evidence>
<keyword evidence="1 11" id="KW-0732">Signal</keyword>
<evidence type="ECO:0000256" key="4">
    <source>
        <dbReference type="ARBA" id="ARBA00023170"/>
    </source>
</evidence>
<evidence type="ECO:0000256" key="2">
    <source>
        <dbReference type="ARBA" id="ARBA00022737"/>
    </source>
</evidence>
<evidence type="ECO:0000256" key="11">
    <source>
        <dbReference type="SAM" id="SignalP"/>
    </source>
</evidence>
<evidence type="ECO:0000256" key="3">
    <source>
        <dbReference type="ARBA" id="ARBA00023157"/>
    </source>
</evidence>
<sequence>MWRILLIWILSRTFTVSHADMKVRLVNGTSVCSGRVEVFHLGKWGTVCDDMWDLRHAQVVCSELGCGQPLSAPIMAYFFPGKGPIWMLKPACRDGEQSLVNCIRQPLGFVNCKHEEDASVVCAVTGVSVPRWTVALVVMLVLFILVLLGISWFFYRRSKIKELESSHRVCESNIYTDIRLQ</sequence>
<evidence type="ECO:0000256" key="5">
    <source>
        <dbReference type="ARBA" id="ARBA00023180"/>
    </source>
</evidence>
<dbReference type="FunFam" id="3.10.250.10:FF:000007">
    <property type="entry name" value="Soluble scavenger receptor cysteine-rich domain-containing protein SSC5D"/>
    <property type="match status" value="1"/>
</dbReference>
<dbReference type="Gene3D" id="3.10.250.10">
    <property type="entry name" value="SRCR-like domain"/>
    <property type="match status" value="1"/>
</dbReference>
<feature type="signal peptide" evidence="11">
    <location>
        <begin position="1"/>
        <end position="19"/>
    </location>
</feature>
<dbReference type="PRINTS" id="PR00258">
    <property type="entry name" value="SPERACTRCPTR"/>
</dbReference>